<dbReference type="PANTHER" id="PTHR47790:SF2">
    <property type="entry name" value="TRNA_TMRNA (URACIL-C(5))-METHYLTRANSFERASE"/>
    <property type="match status" value="1"/>
</dbReference>
<keyword evidence="3 7" id="KW-0949">S-adenosyl-L-methionine</keyword>
<dbReference type="PROSITE" id="PS01230">
    <property type="entry name" value="TRMA_1"/>
    <property type="match status" value="1"/>
</dbReference>
<dbReference type="InterPro" id="IPR030391">
    <property type="entry name" value="MeTrfase_TrmA_CS"/>
</dbReference>
<reference evidence="10 11" key="1">
    <citation type="journal article" date="2022" name="J Glob Antimicrob Resist">
        <title>First complete genome of a multidrug resistant strain of the novel human pathogen Kalamiella piersonii (GABEKP28) identified in human saliva.</title>
        <authorList>
            <person name="McDonagh F."/>
            <person name="Singh N.K."/>
            <person name="Venkateswaran K."/>
            <person name="Lonappan A.M."/>
            <person name="Hallahan B."/>
            <person name="Tuohy A."/>
            <person name="Burke L."/>
            <person name="Kovarova A."/>
            <person name="Miliotis G."/>
        </authorList>
    </citation>
    <scope>NUCLEOTIDE SEQUENCE [LARGE SCALE GENOMIC DNA]</scope>
    <source>
        <strain evidence="10 11">GABEKP28</strain>
    </source>
</reference>
<organism evidence="10 11">
    <name type="scientific">Pantoea piersonii</name>
    <dbReference type="NCBI Taxonomy" id="2364647"/>
    <lineage>
        <taxon>Bacteria</taxon>
        <taxon>Pseudomonadati</taxon>
        <taxon>Pseudomonadota</taxon>
        <taxon>Gammaproteobacteria</taxon>
        <taxon>Enterobacterales</taxon>
        <taxon>Erwiniaceae</taxon>
        <taxon>Pantoea</taxon>
    </lineage>
</organism>
<dbReference type="EMBL" id="CP104758">
    <property type="protein sequence ID" value="WBG91058.1"/>
    <property type="molecule type" value="Genomic_DNA"/>
</dbReference>
<comment type="function">
    <text evidence="7">Dual-specificity methyltransferase that catalyzes the formation of 5-methyluridine at position 54 (m5U54) in all tRNAs, and that of position 341 (m5U341) in tmRNA (transfer-mRNA).</text>
</comment>
<comment type="similarity">
    <text evidence="7">Belongs to the class I-like SAM-binding methyltransferase superfamily. RNA M5U methyltransferase family. TrmA subfamily.</text>
</comment>
<proteinExistence type="inferred from homology"/>
<evidence type="ECO:0000256" key="5">
    <source>
        <dbReference type="ARBA" id="ARBA00051255"/>
    </source>
</evidence>
<evidence type="ECO:0000256" key="8">
    <source>
        <dbReference type="PROSITE-ProRule" id="PRU01024"/>
    </source>
</evidence>
<dbReference type="PANTHER" id="PTHR47790">
    <property type="entry name" value="TRNA/TMRNA (URACIL-C(5))-METHYLTRANSFERASE"/>
    <property type="match status" value="1"/>
</dbReference>
<feature type="binding site" evidence="7 8">
    <location>
        <position position="190"/>
    </location>
    <ligand>
        <name>S-adenosyl-L-methionine</name>
        <dbReference type="ChEBI" id="CHEBI:59789"/>
    </ligand>
</feature>
<keyword evidence="1 7" id="KW-0489">Methyltransferase</keyword>
<dbReference type="FunFam" id="3.40.50.150:FF:000012">
    <property type="entry name" value="tRNA/tmRNA (uracil-C(5))-methyltransferase"/>
    <property type="match status" value="1"/>
</dbReference>
<evidence type="ECO:0000256" key="1">
    <source>
        <dbReference type="ARBA" id="ARBA00022603"/>
    </source>
</evidence>
<dbReference type="RefSeq" id="WP_269949715.1">
    <property type="nucleotide sequence ID" value="NZ_CP104758.1"/>
</dbReference>
<feature type="binding site" evidence="7 8">
    <location>
        <position position="218"/>
    </location>
    <ligand>
        <name>S-adenosyl-L-methionine</name>
        <dbReference type="ChEBI" id="CHEBI:59789"/>
    </ligand>
</feature>
<evidence type="ECO:0000256" key="3">
    <source>
        <dbReference type="ARBA" id="ARBA00022691"/>
    </source>
</evidence>
<evidence type="ECO:0000313" key="11">
    <source>
        <dbReference type="Proteomes" id="UP001211544"/>
    </source>
</evidence>
<dbReference type="AlphaFoldDB" id="A0AAJ5UA00"/>
<dbReference type="Gene3D" id="3.40.50.150">
    <property type="entry name" value="Vaccinia Virus protein VP39"/>
    <property type="match status" value="1"/>
</dbReference>
<dbReference type="InterPro" id="IPR010280">
    <property type="entry name" value="U5_MeTrfase_fam"/>
</dbReference>
<dbReference type="GO" id="GO:0030697">
    <property type="term" value="F:tRNA (uracil(54)-C5)-methyltransferase activity, S-adenosyl methionine-dependent"/>
    <property type="evidence" value="ECO:0007669"/>
    <property type="project" value="UniProtKB-UniRule"/>
</dbReference>
<sequence length="369" mass="42452">MTPEHLPTEQYDAQLAEKVSRLQTMMTPFAAPEVEVFRSPVSHYRMRAEFRLWHDGDDIYHIIFDQATRQRIRVDRFPAASELINALMPEMIAAIRDNRVLRHKLFQIDYLSTMSNEIVISLLYHRKLEADWIEAASALRDALRAQGYAVQLIGRATKTKICLDRDFIDERLPVAGREMIYRQVENSFTQPNAAMNIQMLEWALDVTQGSRGDLLELYCGNGNFSLALARNFRRVLATEIAKPSVAAAQFNIEANQIDNVQIIRMAAEEFTQAMNGVRSFNRLQGIDLKSYECETIFVDPPRSGLDEETVKMVQAYPRILYISCNPETLCDNLQTLAPTHEVSRLALFDQFPYTHHMECGVWLTRKNDK</sequence>
<feature type="binding site" evidence="7 8">
    <location>
        <position position="299"/>
    </location>
    <ligand>
        <name>S-adenosyl-L-methionine</name>
        <dbReference type="ChEBI" id="CHEBI:59789"/>
    </ligand>
</feature>
<name>A0AAJ5UA00_9GAMM</name>
<dbReference type="PROSITE" id="PS51687">
    <property type="entry name" value="SAM_MT_RNA_M5U"/>
    <property type="match status" value="1"/>
</dbReference>
<keyword evidence="4 7" id="KW-0819">tRNA processing</keyword>
<accession>A0AAJ5UA00</accession>
<dbReference type="GO" id="GO:0000049">
    <property type="term" value="F:tRNA binding"/>
    <property type="evidence" value="ECO:0007669"/>
    <property type="project" value="TreeGrafter"/>
</dbReference>
<keyword evidence="2 7" id="KW-0808">Transferase</keyword>
<dbReference type="GO" id="GO:0030488">
    <property type="term" value="P:tRNA methylation"/>
    <property type="evidence" value="ECO:0007669"/>
    <property type="project" value="UniProtKB-UniRule"/>
</dbReference>
<feature type="binding site" evidence="7 8">
    <location>
        <position position="239"/>
    </location>
    <ligand>
        <name>S-adenosyl-L-methionine</name>
        <dbReference type="ChEBI" id="CHEBI:59789"/>
    </ligand>
</feature>
<dbReference type="PROSITE" id="PS01231">
    <property type="entry name" value="TRMA_2"/>
    <property type="match status" value="1"/>
</dbReference>
<dbReference type="SUPFAM" id="SSF53335">
    <property type="entry name" value="S-adenosyl-L-methionine-dependent methyltransferases"/>
    <property type="match status" value="1"/>
</dbReference>
<dbReference type="InterPro" id="IPR029063">
    <property type="entry name" value="SAM-dependent_MTases_sf"/>
</dbReference>
<feature type="active site" description="Proton acceptor" evidence="7">
    <location>
        <position position="358"/>
    </location>
</feature>
<comment type="catalytic activity">
    <reaction evidence="5 7">
        <text>uridine(341) in tmRNA + S-adenosyl-L-methionine = 5-methyluridine(341) in tmRNA + S-adenosyl-L-homocysteine + H(+)</text>
        <dbReference type="Rhea" id="RHEA:43612"/>
        <dbReference type="Rhea" id="RHEA-COMP:10630"/>
        <dbReference type="Rhea" id="RHEA-COMP:10631"/>
        <dbReference type="ChEBI" id="CHEBI:15378"/>
        <dbReference type="ChEBI" id="CHEBI:57856"/>
        <dbReference type="ChEBI" id="CHEBI:59789"/>
        <dbReference type="ChEBI" id="CHEBI:65315"/>
        <dbReference type="ChEBI" id="CHEBI:74447"/>
    </reaction>
</comment>
<dbReference type="Pfam" id="PF05958">
    <property type="entry name" value="tRNA_U5-meth_tr"/>
    <property type="match status" value="1"/>
</dbReference>
<dbReference type="InterPro" id="IPR030390">
    <property type="entry name" value="MeTrfase_TrmA_AS"/>
</dbReference>
<dbReference type="FunFam" id="2.40.50.1070:FF:000001">
    <property type="entry name" value="tRNA/tmRNA (uracil-C(5))-methyltransferase"/>
    <property type="match status" value="1"/>
</dbReference>
<evidence type="ECO:0000256" key="6">
    <source>
        <dbReference type="ARBA" id="ARBA00052788"/>
    </source>
</evidence>
<feature type="binding site" evidence="7">
    <location>
        <position position="223"/>
    </location>
    <ligand>
        <name>S-adenosyl-L-methionine</name>
        <dbReference type="ChEBI" id="CHEBI:59789"/>
    </ligand>
</feature>
<dbReference type="CDD" id="cd02440">
    <property type="entry name" value="AdoMet_MTases"/>
    <property type="match status" value="1"/>
</dbReference>
<dbReference type="GO" id="GO:0019843">
    <property type="term" value="F:rRNA binding"/>
    <property type="evidence" value="ECO:0007669"/>
    <property type="project" value="TreeGrafter"/>
</dbReference>
<dbReference type="InterPro" id="IPR011869">
    <property type="entry name" value="TrmA_MeTrfase"/>
</dbReference>
<gene>
    <name evidence="7 10" type="primary">trmA</name>
    <name evidence="10" type="ORF">N5580_00355</name>
</gene>
<evidence type="ECO:0000256" key="2">
    <source>
        <dbReference type="ARBA" id="ARBA00022679"/>
    </source>
</evidence>
<comment type="catalytic activity">
    <reaction evidence="6 7">
        <text>uridine(54) in tRNA + S-adenosyl-L-methionine = 5-methyluridine(54) in tRNA + S-adenosyl-L-homocysteine + H(+)</text>
        <dbReference type="Rhea" id="RHEA:42712"/>
        <dbReference type="Rhea" id="RHEA-COMP:10167"/>
        <dbReference type="Rhea" id="RHEA-COMP:10193"/>
        <dbReference type="ChEBI" id="CHEBI:15378"/>
        <dbReference type="ChEBI" id="CHEBI:57856"/>
        <dbReference type="ChEBI" id="CHEBI:59789"/>
        <dbReference type="ChEBI" id="CHEBI:65315"/>
        <dbReference type="ChEBI" id="CHEBI:74447"/>
        <dbReference type="EC" id="2.1.1.35"/>
    </reaction>
</comment>
<evidence type="ECO:0000313" key="10">
    <source>
        <dbReference type="EMBL" id="WBG91058.1"/>
    </source>
</evidence>
<dbReference type="HAMAP" id="MF_01011">
    <property type="entry name" value="RNA_methyltr_TrmA"/>
    <property type="match status" value="1"/>
</dbReference>
<dbReference type="Proteomes" id="UP001211544">
    <property type="component" value="Chromosome"/>
</dbReference>
<dbReference type="KEGG" id="kpie:N5580_00355"/>
<dbReference type="Gene3D" id="2.40.50.1070">
    <property type="match status" value="1"/>
</dbReference>
<evidence type="ECO:0000256" key="4">
    <source>
        <dbReference type="ARBA" id="ARBA00022694"/>
    </source>
</evidence>
<keyword evidence="11" id="KW-1185">Reference proteome</keyword>
<protein>
    <recommendedName>
        <fullName evidence="7">tRNA/tmRNA (uracil-C(5))-methyltransferase</fullName>
        <ecNumber evidence="7">2.1.1.35</ecNumber>
    </recommendedName>
    <alternativeName>
        <fullName evidence="7">tRNA (uracil(54)-C(5))-methyltransferase</fullName>
    </alternativeName>
    <alternativeName>
        <fullName evidence="7">tRNA(m5U54)-methyltransferase</fullName>
        <shortName evidence="7">RUMT</shortName>
    </alternativeName>
    <alternativeName>
        <fullName evidence="7">tmRNA (uracil(341)-C(5))-methyltransferase</fullName>
    </alternativeName>
</protein>
<evidence type="ECO:0000256" key="9">
    <source>
        <dbReference type="PROSITE-ProRule" id="PRU10015"/>
    </source>
</evidence>
<evidence type="ECO:0000256" key="7">
    <source>
        <dbReference type="HAMAP-Rule" id="MF_01011"/>
    </source>
</evidence>
<feature type="active site" description="Nucleophile" evidence="7 8">
    <location>
        <position position="324"/>
    </location>
</feature>
<feature type="active site" evidence="9">
    <location>
        <position position="324"/>
    </location>
</feature>
<dbReference type="GO" id="GO:0005829">
    <property type="term" value="C:cytosol"/>
    <property type="evidence" value="ECO:0007669"/>
    <property type="project" value="TreeGrafter"/>
</dbReference>
<dbReference type="EC" id="2.1.1.35" evidence="7"/>
<dbReference type="NCBIfam" id="TIGR02143">
    <property type="entry name" value="trmA_only"/>
    <property type="match status" value="1"/>
</dbReference>